<evidence type="ECO:0000313" key="2">
    <source>
        <dbReference type="EMBL" id="KAJ8428255.1"/>
    </source>
</evidence>
<feature type="region of interest" description="Disordered" evidence="1">
    <location>
        <begin position="285"/>
        <end position="340"/>
    </location>
</feature>
<dbReference type="InterPro" id="IPR016024">
    <property type="entry name" value="ARM-type_fold"/>
</dbReference>
<proteinExistence type="predicted"/>
<dbReference type="OrthoDB" id="192608at2759"/>
<feature type="compositionally biased region" description="Polar residues" evidence="1">
    <location>
        <begin position="319"/>
        <end position="340"/>
    </location>
</feature>
<evidence type="ECO:0000256" key="1">
    <source>
        <dbReference type="SAM" id="MobiDB-lite"/>
    </source>
</evidence>
<feature type="compositionally biased region" description="Polar residues" evidence="1">
    <location>
        <begin position="391"/>
        <end position="402"/>
    </location>
</feature>
<feature type="region of interest" description="Disordered" evidence="1">
    <location>
        <begin position="592"/>
        <end position="628"/>
    </location>
</feature>
<dbReference type="PANTHER" id="PTHR46975">
    <property type="entry name" value="PROTEIN SWEETIE"/>
    <property type="match status" value="1"/>
</dbReference>
<protein>
    <submittedName>
        <fullName evidence="2">Uncharacterized protein</fullName>
    </submittedName>
</protein>
<feature type="region of interest" description="Disordered" evidence="1">
    <location>
        <begin position="361"/>
        <end position="404"/>
    </location>
</feature>
<comment type="caution">
    <text evidence="2">The sequence shown here is derived from an EMBL/GenBank/DDBJ whole genome shotgun (WGS) entry which is preliminary data.</text>
</comment>
<accession>A0A9Q1JP85</accession>
<dbReference type="PANTHER" id="PTHR46975:SF2">
    <property type="entry name" value="PROTEIN SWEETIE"/>
    <property type="match status" value="1"/>
</dbReference>
<name>A0A9Q1JP85_9CARY</name>
<dbReference type="InterPro" id="IPR044218">
    <property type="entry name" value="SWEETIE"/>
</dbReference>
<reference evidence="2" key="1">
    <citation type="submission" date="2022-04" db="EMBL/GenBank/DDBJ databases">
        <title>Carnegiea gigantea Genome sequencing and assembly v2.</title>
        <authorList>
            <person name="Copetti D."/>
            <person name="Sanderson M.J."/>
            <person name="Burquez A."/>
            <person name="Wojciechowski M.F."/>
        </authorList>
    </citation>
    <scope>NUCLEOTIDE SEQUENCE</scope>
    <source>
        <strain evidence="2">SGP5-SGP5p</strain>
        <tissue evidence="2">Aerial part</tissue>
    </source>
</reference>
<dbReference type="AlphaFoldDB" id="A0A9Q1JP85"/>
<dbReference type="EMBL" id="JAKOGI010001036">
    <property type="protein sequence ID" value="KAJ8428255.1"/>
    <property type="molecule type" value="Genomic_DNA"/>
</dbReference>
<feature type="compositionally biased region" description="Acidic residues" evidence="1">
    <location>
        <begin position="304"/>
        <end position="315"/>
    </location>
</feature>
<feature type="compositionally biased region" description="Basic and acidic residues" evidence="1">
    <location>
        <begin position="596"/>
        <end position="608"/>
    </location>
</feature>
<dbReference type="SUPFAM" id="SSF48371">
    <property type="entry name" value="ARM repeat"/>
    <property type="match status" value="1"/>
</dbReference>
<organism evidence="2 3">
    <name type="scientific">Carnegiea gigantea</name>
    <dbReference type="NCBI Taxonomy" id="171969"/>
    <lineage>
        <taxon>Eukaryota</taxon>
        <taxon>Viridiplantae</taxon>
        <taxon>Streptophyta</taxon>
        <taxon>Embryophyta</taxon>
        <taxon>Tracheophyta</taxon>
        <taxon>Spermatophyta</taxon>
        <taxon>Magnoliopsida</taxon>
        <taxon>eudicotyledons</taxon>
        <taxon>Gunneridae</taxon>
        <taxon>Pentapetalae</taxon>
        <taxon>Caryophyllales</taxon>
        <taxon>Cactineae</taxon>
        <taxon>Cactaceae</taxon>
        <taxon>Cactoideae</taxon>
        <taxon>Echinocereeae</taxon>
        <taxon>Carnegiea</taxon>
    </lineage>
</organism>
<sequence>MRVFMSQLLLFAEKSIDELSTINQLQRIIGACSNSLSDFLKDCIEAIHLLENKSCSVRRLVYTKLAFCLEQMLSFAGMVFKMKLHQEECFINVSIFICCTRSIQLAFMDTNMQVQAIGLQVLKNTIQKISNSARADAFLLILTGELFREILMVIQKIIAKPVTRESTALAGECLKTLVLMQTIPKGVDCQQGLMKLLLEAVVMILSETEGSPSQEASELRSTAVRIVSHVAQVPSVAVHLKEVLLGMPGTHRQQIQGVMRASVMQEHQMTSVKSGGLTLEIKLPLQSGGSKDENPPASPLPPQSDEEYEDEDDWDAFQSFPTSTNTIAADSGSNAENCSTYETNTENDVFLEVASQLPSNDLKVSSEHHQNAEKEETCVSHENGASVDDLPSNSEQQGSSTTESDEVNLMMGNWMKSSQNDSEPVGEFTNSIDLEVPVSSEDPEASHLEAAEHLDGDQSLKFIGHAEVNEADGKNLQLSGTQGSFLKSQDIAENVGSNESPELLETGYKIMKPETHEVVDESRERTSTVCERYEQNKEISDMPGSTEAQVRSDRPALPIDEDVVEQPESAKVASDCVERTEQNQDIMDMSASSDAEIVHESSEAEIVHGKIGPPEDSSNKTPAETAVE</sequence>
<dbReference type="GO" id="GO:0005975">
    <property type="term" value="P:carbohydrate metabolic process"/>
    <property type="evidence" value="ECO:0007669"/>
    <property type="project" value="InterPro"/>
</dbReference>
<keyword evidence="3" id="KW-1185">Reference proteome</keyword>
<dbReference type="Proteomes" id="UP001153076">
    <property type="component" value="Unassembled WGS sequence"/>
</dbReference>
<evidence type="ECO:0000313" key="3">
    <source>
        <dbReference type="Proteomes" id="UP001153076"/>
    </source>
</evidence>
<gene>
    <name evidence="2" type="ORF">Cgig2_011935</name>
</gene>
<feature type="compositionally biased region" description="Basic and acidic residues" evidence="1">
    <location>
        <begin position="364"/>
        <end position="379"/>
    </location>
</feature>